<evidence type="ECO:0000313" key="2">
    <source>
        <dbReference type="Proteomes" id="UP000018144"/>
    </source>
</evidence>
<organism evidence="1 2">
    <name type="scientific">Pyronema omphalodes (strain CBS 100304)</name>
    <name type="common">Pyronema confluens</name>
    <dbReference type="NCBI Taxonomy" id="1076935"/>
    <lineage>
        <taxon>Eukaryota</taxon>
        <taxon>Fungi</taxon>
        <taxon>Dikarya</taxon>
        <taxon>Ascomycota</taxon>
        <taxon>Pezizomycotina</taxon>
        <taxon>Pezizomycetes</taxon>
        <taxon>Pezizales</taxon>
        <taxon>Pyronemataceae</taxon>
        <taxon>Pyronema</taxon>
    </lineage>
</organism>
<reference evidence="1 2" key="1">
    <citation type="journal article" date="2013" name="PLoS Genet.">
        <title>The genome and development-dependent transcriptomes of Pyronema confluens: a window into fungal evolution.</title>
        <authorList>
            <person name="Traeger S."/>
            <person name="Altegoer F."/>
            <person name="Freitag M."/>
            <person name="Gabaldon T."/>
            <person name="Kempken F."/>
            <person name="Kumar A."/>
            <person name="Marcet-Houben M."/>
            <person name="Poggeler S."/>
            <person name="Stajich J.E."/>
            <person name="Nowrousian M."/>
        </authorList>
    </citation>
    <scope>NUCLEOTIDE SEQUENCE [LARGE SCALE GENOMIC DNA]</scope>
    <source>
        <strain evidence="2">CBS 100304</strain>
        <tissue evidence="1">Vegetative mycelium</tissue>
    </source>
</reference>
<evidence type="ECO:0000313" key="1">
    <source>
        <dbReference type="EMBL" id="CCX05629.1"/>
    </source>
</evidence>
<name>U4L0Q8_PYROM</name>
<protein>
    <submittedName>
        <fullName evidence="1">Uncharacterized protein</fullName>
    </submittedName>
</protein>
<dbReference type="AlphaFoldDB" id="U4L0Q8"/>
<proteinExistence type="predicted"/>
<accession>U4L0Q8</accession>
<dbReference type="EMBL" id="HF935262">
    <property type="protein sequence ID" value="CCX05629.1"/>
    <property type="molecule type" value="Genomic_DNA"/>
</dbReference>
<dbReference type="Proteomes" id="UP000018144">
    <property type="component" value="Unassembled WGS sequence"/>
</dbReference>
<sequence>MRALHLCCEGHTLVPKA</sequence>
<keyword evidence="2" id="KW-1185">Reference proteome</keyword>
<gene>
    <name evidence="1" type="ORF">PCON_05216</name>
</gene>